<protein>
    <submittedName>
        <fullName evidence="2">Integrase core domain containing protein</fullName>
    </submittedName>
</protein>
<sequence length="215" mass="23905">MQLAMEESEARIEQRVEHMMDQKVQAVHKHLDAFELRVLERPTPTVDLTILQKKIENLRADITGLLVTPETEPESESARMAPVDNTVVTALFSDDMLPPDSSCATGKRPRSGRTCAIVEAERARKRERQSYEVARRASIVDEEMRQQRAWEIGTGQSSGVRTTDGAVRVYMITTEGAVRVDERTTKGAERVDGRDNDGVPHVDPAGSVKPNPPTS</sequence>
<keyword evidence="3" id="KW-1185">Reference proteome</keyword>
<feature type="compositionally biased region" description="Basic and acidic residues" evidence="1">
    <location>
        <begin position="181"/>
        <end position="200"/>
    </location>
</feature>
<dbReference type="AlphaFoldDB" id="M1DK06"/>
<evidence type="ECO:0000313" key="2">
    <source>
        <dbReference type="EnsemblPlants" id="PGSC0003DMT400090266"/>
    </source>
</evidence>
<evidence type="ECO:0000313" key="3">
    <source>
        <dbReference type="Proteomes" id="UP000011115"/>
    </source>
</evidence>
<feature type="region of interest" description="Disordered" evidence="1">
    <location>
        <begin position="181"/>
        <end position="215"/>
    </location>
</feature>
<organism evidence="2 3">
    <name type="scientific">Solanum tuberosum</name>
    <name type="common">Potato</name>
    <dbReference type="NCBI Taxonomy" id="4113"/>
    <lineage>
        <taxon>Eukaryota</taxon>
        <taxon>Viridiplantae</taxon>
        <taxon>Streptophyta</taxon>
        <taxon>Embryophyta</taxon>
        <taxon>Tracheophyta</taxon>
        <taxon>Spermatophyta</taxon>
        <taxon>Magnoliopsida</taxon>
        <taxon>eudicotyledons</taxon>
        <taxon>Gunneridae</taxon>
        <taxon>Pentapetalae</taxon>
        <taxon>asterids</taxon>
        <taxon>lamiids</taxon>
        <taxon>Solanales</taxon>
        <taxon>Solanaceae</taxon>
        <taxon>Solanoideae</taxon>
        <taxon>Solaneae</taxon>
        <taxon>Solanum</taxon>
    </lineage>
</organism>
<dbReference type="Gramene" id="PGSC0003DMT400090266">
    <property type="protein sequence ID" value="PGSC0003DMT400090266"/>
    <property type="gene ID" value="PGSC0003DMG400039837"/>
</dbReference>
<evidence type="ECO:0000256" key="1">
    <source>
        <dbReference type="SAM" id="MobiDB-lite"/>
    </source>
</evidence>
<name>M1DK06_SOLTU</name>
<dbReference type="PaxDb" id="4113-PGSC0003DMT400090266"/>
<dbReference type="EnsemblPlants" id="PGSC0003DMT400090266">
    <property type="protein sequence ID" value="PGSC0003DMT400090266"/>
    <property type="gene ID" value="PGSC0003DMG400039837"/>
</dbReference>
<dbReference type="HOGENOM" id="CLU_028647_6_0_1"/>
<reference evidence="2" key="2">
    <citation type="submission" date="2015-06" db="UniProtKB">
        <authorList>
            <consortium name="EnsemblPlants"/>
        </authorList>
    </citation>
    <scope>IDENTIFICATION</scope>
    <source>
        <strain evidence="2">DM1-3 516 R44</strain>
    </source>
</reference>
<dbReference type="Proteomes" id="UP000011115">
    <property type="component" value="Unassembled WGS sequence"/>
</dbReference>
<proteinExistence type="predicted"/>
<accession>M1DK06</accession>
<reference evidence="3" key="1">
    <citation type="journal article" date="2011" name="Nature">
        <title>Genome sequence and analysis of the tuber crop potato.</title>
        <authorList>
            <consortium name="The Potato Genome Sequencing Consortium"/>
        </authorList>
    </citation>
    <scope>NUCLEOTIDE SEQUENCE [LARGE SCALE GENOMIC DNA]</scope>
    <source>
        <strain evidence="3">cv. DM1-3 516 R44</strain>
    </source>
</reference>
<dbReference type="InParanoid" id="M1DK06"/>